<gene>
    <name evidence="4" type="ORF">NX02_14650</name>
</gene>
<evidence type="ECO:0000313" key="5">
    <source>
        <dbReference type="Proteomes" id="UP000018851"/>
    </source>
</evidence>
<dbReference type="PATRIC" id="fig|1123269.5.peg.2858"/>
<evidence type="ECO:0000256" key="2">
    <source>
        <dbReference type="PROSITE-ProRule" id="PRU00335"/>
    </source>
</evidence>
<dbReference type="OrthoDB" id="9779746at2"/>
<dbReference type="eggNOG" id="COG1309">
    <property type="taxonomic scope" value="Bacteria"/>
</dbReference>
<dbReference type="RefSeq" id="WP_025292818.1">
    <property type="nucleotide sequence ID" value="NZ_CP006644.1"/>
</dbReference>
<dbReference type="Proteomes" id="UP000018851">
    <property type="component" value="Chromosome"/>
</dbReference>
<dbReference type="PRINTS" id="PR00455">
    <property type="entry name" value="HTHTETR"/>
</dbReference>
<evidence type="ECO:0000313" key="4">
    <source>
        <dbReference type="EMBL" id="AHE54614.1"/>
    </source>
</evidence>
<evidence type="ECO:0000259" key="3">
    <source>
        <dbReference type="PROSITE" id="PS50977"/>
    </source>
</evidence>
<dbReference type="InterPro" id="IPR009057">
    <property type="entry name" value="Homeodomain-like_sf"/>
</dbReference>
<dbReference type="EMBL" id="CP006644">
    <property type="protein sequence ID" value="AHE54614.1"/>
    <property type="molecule type" value="Genomic_DNA"/>
</dbReference>
<dbReference type="Gene3D" id="1.10.357.10">
    <property type="entry name" value="Tetracycline Repressor, domain 2"/>
    <property type="match status" value="1"/>
</dbReference>
<reference evidence="4 5" key="1">
    <citation type="submission" date="2013-07" db="EMBL/GenBank/DDBJ databases">
        <title>Completed genome of Sphingomonas sanxanigenens NX02.</title>
        <authorList>
            <person name="Ma T."/>
            <person name="Huang H."/>
            <person name="Wu M."/>
            <person name="Li X."/>
            <person name="Li G."/>
        </authorList>
    </citation>
    <scope>NUCLEOTIDE SEQUENCE [LARGE SCALE GENOMIC DNA]</scope>
    <source>
        <strain evidence="4 5">NX02</strain>
    </source>
</reference>
<dbReference type="HOGENOM" id="CLU_069356_2_4_5"/>
<dbReference type="KEGG" id="ssan:NX02_14650"/>
<proteinExistence type="predicted"/>
<keyword evidence="5" id="KW-1185">Reference proteome</keyword>
<dbReference type="STRING" id="1123269.NX02_14650"/>
<dbReference type="Pfam" id="PF00440">
    <property type="entry name" value="TetR_N"/>
    <property type="match status" value="1"/>
</dbReference>
<dbReference type="AlphaFoldDB" id="W0A9L3"/>
<keyword evidence="1 2" id="KW-0238">DNA-binding</keyword>
<sequence length="218" mass="23804">MDRDETRLRISREAARLFLERGVAETGGDAIAAAAAVSTRTVWRHFRNKESCIEPVLVTSIQRFARIMDEWPLDVSLEDHLRIAMPVGGESPRLIADGTLAVKLVALCAQEPDIRAIWLDAYHLLEVRFHAVIARRSNRSTLDFDVRMCAATIVAAIRIIDQAISIAAVSGGQSYAAVELAELMSGAIRKAATLPVCDPVPRAIFRFAAGDRAGADRA</sequence>
<dbReference type="GO" id="GO:0003677">
    <property type="term" value="F:DNA binding"/>
    <property type="evidence" value="ECO:0007669"/>
    <property type="project" value="UniProtKB-UniRule"/>
</dbReference>
<dbReference type="InterPro" id="IPR001647">
    <property type="entry name" value="HTH_TetR"/>
</dbReference>
<dbReference type="PROSITE" id="PS50977">
    <property type="entry name" value="HTH_TETR_2"/>
    <property type="match status" value="1"/>
</dbReference>
<feature type="domain" description="HTH tetR-type" evidence="3">
    <location>
        <begin position="4"/>
        <end position="64"/>
    </location>
</feature>
<protein>
    <recommendedName>
        <fullName evidence="3">HTH tetR-type domain-containing protein</fullName>
    </recommendedName>
</protein>
<name>W0A9L3_9SPHN</name>
<organism evidence="4 5">
    <name type="scientific">Sphingomonas sanxanigenens DSM 19645 = NX02</name>
    <dbReference type="NCBI Taxonomy" id="1123269"/>
    <lineage>
        <taxon>Bacteria</taxon>
        <taxon>Pseudomonadati</taxon>
        <taxon>Pseudomonadota</taxon>
        <taxon>Alphaproteobacteria</taxon>
        <taxon>Sphingomonadales</taxon>
        <taxon>Sphingomonadaceae</taxon>
        <taxon>Sphingomonas</taxon>
    </lineage>
</organism>
<evidence type="ECO:0000256" key="1">
    <source>
        <dbReference type="ARBA" id="ARBA00023125"/>
    </source>
</evidence>
<accession>W0A9L3</accession>
<dbReference type="SUPFAM" id="SSF46689">
    <property type="entry name" value="Homeodomain-like"/>
    <property type="match status" value="1"/>
</dbReference>
<feature type="DNA-binding region" description="H-T-H motif" evidence="2">
    <location>
        <begin position="27"/>
        <end position="46"/>
    </location>
</feature>